<evidence type="ECO:0000313" key="3">
    <source>
        <dbReference type="Proteomes" id="UP000479132"/>
    </source>
</evidence>
<dbReference type="Proteomes" id="UP000479132">
    <property type="component" value="Unassembled WGS sequence"/>
</dbReference>
<feature type="transmembrane region" description="Helical" evidence="1">
    <location>
        <begin position="107"/>
        <end position="132"/>
    </location>
</feature>
<reference evidence="2 3" key="1">
    <citation type="submission" date="2020-02" db="EMBL/GenBank/DDBJ databases">
        <title>Aliifodinibius halophilus 2W32, complete genome.</title>
        <authorList>
            <person name="Li Y."/>
            <person name="Wu S."/>
        </authorList>
    </citation>
    <scope>NUCLEOTIDE SEQUENCE [LARGE SCALE GENOMIC DNA]</scope>
    <source>
        <strain evidence="2 3">2W32</strain>
    </source>
</reference>
<gene>
    <name evidence="2" type="ORF">G3569_04020</name>
</gene>
<dbReference type="AlphaFoldDB" id="A0A6M1T677"/>
<sequence length="262" mass="30103">MSTLLNVLSIQWRELKQARSFYTALALGIPLFIYTGIFMDLQWNAYQLVAVDYITTSEPNLFISQWAFGYFVILFCLCYTSGAILMLNKTGEFTSLLFSKPISREKFFLYLISGTTLLIMIPFVLLHLSFWINFGILDQVWSPYIWLSLLGLLAPCLLIVSSISFFSFISGSGVFPTIVYCFIFPFIFGEKEKFLYPLADNNIYRGLIDFIDLFLPNFGDLLMFSGNIFAQQPYQLSINTLGIPYIVILLGISFFLFKRKNI</sequence>
<keyword evidence="1" id="KW-1133">Transmembrane helix</keyword>
<feature type="transmembrane region" description="Helical" evidence="1">
    <location>
        <begin position="144"/>
        <end position="161"/>
    </location>
</feature>
<organism evidence="2 3">
    <name type="scientific">Fodinibius halophilus</name>
    <dbReference type="NCBI Taxonomy" id="1736908"/>
    <lineage>
        <taxon>Bacteria</taxon>
        <taxon>Pseudomonadati</taxon>
        <taxon>Balneolota</taxon>
        <taxon>Balneolia</taxon>
        <taxon>Balneolales</taxon>
        <taxon>Balneolaceae</taxon>
        <taxon>Fodinibius</taxon>
    </lineage>
</organism>
<feature type="transmembrane region" description="Helical" evidence="1">
    <location>
        <begin position="236"/>
        <end position="257"/>
    </location>
</feature>
<keyword evidence="1" id="KW-0472">Membrane</keyword>
<evidence type="ECO:0000313" key="2">
    <source>
        <dbReference type="EMBL" id="NGP87511.1"/>
    </source>
</evidence>
<comment type="caution">
    <text evidence="2">The sequence shown here is derived from an EMBL/GenBank/DDBJ whole genome shotgun (WGS) entry which is preliminary data.</text>
</comment>
<dbReference type="RefSeq" id="WP_165266327.1">
    <property type="nucleotide sequence ID" value="NZ_JAALLS010000003.1"/>
</dbReference>
<keyword evidence="1" id="KW-0812">Transmembrane</keyword>
<keyword evidence="3" id="KW-1185">Reference proteome</keyword>
<feature type="transmembrane region" description="Helical" evidence="1">
    <location>
        <begin position="21"/>
        <end position="43"/>
    </location>
</feature>
<accession>A0A6M1T677</accession>
<protein>
    <submittedName>
        <fullName evidence="2">Uncharacterized protein</fullName>
    </submittedName>
</protein>
<dbReference type="EMBL" id="JAALLS010000003">
    <property type="protein sequence ID" value="NGP87511.1"/>
    <property type="molecule type" value="Genomic_DNA"/>
</dbReference>
<proteinExistence type="predicted"/>
<name>A0A6M1T677_9BACT</name>
<evidence type="ECO:0000256" key="1">
    <source>
        <dbReference type="SAM" id="Phobius"/>
    </source>
</evidence>
<feature type="transmembrane region" description="Helical" evidence="1">
    <location>
        <begin position="168"/>
        <end position="188"/>
    </location>
</feature>
<feature type="transmembrane region" description="Helical" evidence="1">
    <location>
        <begin position="63"/>
        <end position="87"/>
    </location>
</feature>